<reference evidence="2 3" key="1">
    <citation type="submission" date="2023-04" db="EMBL/GenBank/DDBJ databases">
        <title>Ectobacillus antri isolated from activated sludge.</title>
        <authorList>
            <person name="Yan P."/>
            <person name="Liu X."/>
        </authorList>
    </citation>
    <scope>NUCLEOTIDE SEQUENCE [LARGE SCALE GENOMIC DNA]</scope>
    <source>
        <strain evidence="2 3">C18H</strain>
    </source>
</reference>
<feature type="coiled-coil region" evidence="1">
    <location>
        <begin position="4"/>
        <end position="66"/>
    </location>
</feature>
<protein>
    <submittedName>
        <fullName evidence="2">Uncharacterized protein</fullName>
    </submittedName>
</protein>
<keyword evidence="3" id="KW-1185">Reference proteome</keyword>
<proteinExistence type="predicted"/>
<evidence type="ECO:0000313" key="3">
    <source>
        <dbReference type="Proteomes" id="UP001218246"/>
    </source>
</evidence>
<accession>A0ABT6H8D7</accession>
<keyword evidence="1" id="KW-0175">Coiled coil</keyword>
<evidence type="ECO:0000256" key="1">
    <source>
        <dbReference type="SAM" id="Coils"/>
    </source>
</evidence>
<evidence type="ECO:0000313" key="2">
    <source>
        <dbReference type="EMBL" id="MDG5754925.1"/>
    </source>
</evidence>
<sequence length="88" mass="10725">MESLEDLKIKNSQLNNRLSLLEEQKRVLQKELQQQLNLRESELIELKKYHDKLAYLEKRYKALSNSVLGKMMLKYWALRKKVKNRLHR</sequence>
<dbReference type="EMBL" id="JARULN010000015">
    <property type="protein sequence ID" value="MDG5754925.1"/>
    <property type="molecule type" value="Genomic_DNA"/>
</dbReference>
<comment type="caution">
    <text evidence="2">The sequence shown here is derived from an EMBL/GenBank/DDBJ whole genome shotgun (WGS) entry which is preliminary data.</text>
</comment>
<organism evidence="2 3">
    <name type="scientific">Ectobacillus antri</name>
    <dbReference type="NCBI Taxonomy" id="2486280"/>
    <lineage>
        <taxon>Bacteria</taxon>
        <taxon>Bacillati</taxon>
        <taxon>Bacillota</taxon>
        <taxon>Bacilli</taxon>
        <taxon>Bacillales</taxon>
        <taxon>Bacillaceae</taxon>
        <taxon>Ectobacillus</taxon>
    </lineage>
</organism>
<dbReference type="RefSeq" id="WP_278018531.1">
    <property type="nucleotide sequence ID" value="NZ_JARRRY010000019.1"/>
</dbReference>
<name>A0ABT6H8D7_9BACI</name>
<gene>
    <name evidence="2" type="ORF">P6P90_13245</name>
</gene>
<dbReference type="Proteomes" id="UP001218246">
    <property type="component" value="Unassembled WGS sequence"/>
</dbReference>